<dbReference type="Proteomes" id="UP000585614">
    <property type="component" value="Unassembled WGS sequence"/>
</dbReference>
<gene>
    <name evidence="2" type="ORF">mRhiFer1_000722</name>
</gene>
<feature type="compositionally biased region" description="Low complexity" evidence="1">
    <location>
        <begin position="39"/>
        <end position="50"/>
    </location>
</feature>
<evidence type="ECO:0000313" key="3">
    <source>
        <dbReference type="Proteomes" id="UP000585614"/>
    </source>
</evidence>
<feature type="region of interest" description="Disordered" evidence="1">
    <location>
        <begin position="16"/>
        <end position="74"/>
    </location>
</feature>
<dbReference type="AlphaFoldDB" id="A0A7J7V6R8"/>
<evidence type="ECO:0000313" key="2">
    <source>
        <dbReference type="EMBL" id="KAF6320814.1"/>
    </source>
</evidence>
<accession>A0A7J7V6R8</accession>
<proteinExistence type="predicted"/>
<organism evidence="2 3">
    <name type="scientific">Rhinolophus ferrumequinum</name>
    <name type="common">Greater horseshoe bat</name>
    <dbReference type="NCBI Taxonomy" id="59479"/>
    <lineage>
        <taxon>Eukaryota</taxon>
        <taxon>Metazoa</taxon>
        <taxon>Chordata</taxon>
        <taxon>Craniata</taxon>
        <taxon>Vertebrata</taxon>
        <taxon>Euteleostomi</taxon>
        <taxon>Mammalia</taxon>
        <taxon>Eutheria</taxon>
        <taxon>Laurasiatheria</taxon>
        <taxon>Chiroptera</taxon>
        <taxon>Yinpterochiroptera</taxon>
        <taxon>Rhinolophoidea</taxon>
        <taxon>Rhinolophidae</taxon>
        <taxon>Rhinolophinae</taxon>
        <taxon>Rhinolophus</taxon>
    </lineage>
</organism>
<protein>
    <submittedName>
        <fullName evidence="2">Uncharacterized protein</fullName>
    </submittedName>
</protein>
<reference evidence="2 3" key="1">
    <citation type="journal article" date="2020" name="Nature">
        <title>Six reference-quality genomes reveal evolution of bat adaptations.</title>
        <authorList>
            <person name="Jebb D."/>
            <person name="Huang Z."/>
            <person name="Pippel M."/>
            <person name="Hughes G.M."/>
            <person name="Lavrichenko K."/>
            <person name="Devanna P."/>
            <person name="Winkler S."/>
            <person name="Jermiin L.S."/>
            <person name="Skirmuntt E.C."/>
            <person name="Katzourakis A."/>
            <person name="Burkitt-Gray L."/>
            <person name="Ray D.A."/>
            <person name="Sullivan K.A.M."/>
            <person name="Roscito J.G."/>
            <person name="Kirilenko B.M."/>
            <person name="Davalos L.M."/>
            <person name="Corthals A.P."/>
            <person name="Power M.L."/>
            <person name="Jones G."/>
            <person name="Ransome R.D."/>
            <person name="Dechmann D.K.N."/>
            <person name="Locatelli A.G."/>
            <person name="Puechmaille S.J."/>
            <person name="Fedrigo O."/>
            <person name="Jarvis E.D."/>
            <person name="Hiller M."/>
            <person name="Vernes S.C."/>
            <person name="Myers E.W."/>
            <person name="Teeling E.C."/>
        </authorList>
    </citation>
    <scope>NUCLEOTIDE SEQUENCE [LARGE SCALE GENOMIC DNA]</scope>
    <source>
        <strain evidence="2">MRhiFer1</strain>
        <tissue evidence="2">Lung</tissue>
    </source>
</reference>
<dbReference type="EMBL" id="JACAGC010000014">
    <property type="protein sequence ID" value="KAF6320814.1"/>
    <property type="molecule type" value="Genomic_DNA"/>
</dbReference>
<sequence>MHVWYVEWRWKLAHNTDKTRSEKSLRRKSPRRSPGVTLSPSSPARPGPASINASCASDGLAHGGPGSAAASSLTDPYLLLSPR</sequence>
<name>A0A7J7V6R8_RHIFE</name>
<evidence type="ECO:0000256" key="1">
    <source>
        <dbReference type="SAM" id="MobiDB-lite"/>
    </source>
</evidence>
<comment type="caution">
    <text evidence="2">The sequence shown here is derived from an EMBL/GenBank/DDBJ whole genome shotgun (WGS) entry which is preliminary data.</text>
</comment>